<dbReference type="AlphaFoldDB" id="A0A939NQB0"/>
<sequence>MKTTLINELVAIDTAPDMPVGTTEDFIKRIMVNLCDIGAFYKRWYAGSWRVLGKIVILEVD</sequence>
<name>A0A939NQB0_KLEPN</name>
<organism evidence="1 2">
    <name type="scientific">Klebsiella pneumoniae</name>
    <dbReference type="NCBI Taxonomy" id="573"/>
    <lineage>
        <taxon>Bacteria</taxon>
        <taxon>Pseudomonadati</taxon>
        <taxon>Pseudomonadota</taxon>
        <taxon>Gammaproteobacteria</taxon>
        <taxon>Enterobacterales</taxon>
        <taxon>Enterobacteriaceae</taxon>
        <taxon>Klebsiella/Raoultella group</taxon>
        <taxon>Klebsiella</taxon>
        <taxon>Klebsiella pneumoniae complex</taxon>
    </lineage>
</organism>
<comment type="caution">
    <text evidence="1">The sequence shown here is derived from an EMBL/GenBank/DDBJ whole genome shotgun (WGS) entry which is preliminary data.</text>
</comment>
<dbReference type="Proteomes" id="UP000664620">
    <property type="component" value="Unassembled WGS sequence"/>
</dbReference>
<protein>
    <submittedName>
        <fullName evidence="1">Uncharacterized protein</fullName>
    </submittedName>
</protein>
<reference evidence="1" key="1">
    <citation type="submission" date="2021-03" db="EMBL/GenBank/DDBJ databases">
        <title>Molecular epidemiology and mechanisms of colistin and carbapenem resistance in Enterobacteriaceae from clinical isolates, the environment and porcine samples in Pretoria, South Africa.</title>
        <authorList>
            <person name="Bogoshi D."/>
            <person name="Mbelle N.M."/>
            <person name="Naidoo V."/>
            <person name="Osei Sekyere J."/>
        </authorList>
    </citation>
    <scope>NUCLEOTIDE SEQUENCE</scope>
    <source>
        <strain evidence="1">C034</strain>
    </source>
</reference>
<evidence type="ECO:0000313" key="2">
    <source>
        <dbReference type="Proteomes" id="UP000664620"/>
    </source>
</evidence>
<accession>A0A939NQB0</accession>
<dbReference type="EMBL" id="JAGETO010000199">
    <property type="protein sequence ID" value="MBO2029658.1"/>
    <property type="molecule type" value="Genomic_DNA"/>
</dbReference>
<evidence type="ECO:0000313" key="1">
    <source>
        <dbReference type="EMBL" id="MBO2029658.1"/>
    </source>
</evidence>
<gene>
    <name evidence="1" type="ORF">J4734_26165</name>
</gene>
<proteinExistence type="predicted"/>